<dbReference type="Pfam" id="PF00001">
    <property type="entry name" value="7tm_1"/>
    <property type="match status" value="3"/>
</dbReference>
<feature type="transmembrane region" description="Helical" evidence="9">
    <location>
        <begin position="173"/>
        <end position="199"/>
    </location>
</feature>
<evidence type="ECO:0000256" key="6">
    <source>
        <dbReference type="ARBA" id="ARBA00023136"/>
    </source>
</evidence>
<dbReference type="PANTHER" id="PTHR24249">
    <property type="entry name" value="HISTAMINE RECEPTOR-RELATED G-PROTEIN COUPLED RECEPTOR"/>
    <property type="match status" value="1"/>
</dbReference>
<evidence type="ECO:0000256" key="9">
    <source>
        <dbReference type="SAM" id="Phobius"/>
    </source>
</evidence>
<dbReference type="PROSITE" id="PS50262">
    <property type="entry name" value="G_PROTEIN_RECEP_F1_2"/>
    <property type="match status" value="3"/>
</dbReference>
<feature type="transmembrane region" description="Helical" evidence="9">
    <location>
        <begin position="37"/>
        <end position="55"/>
    </location>
</feature>
<evidence type="ECO:0000256" key="7">
    <source>
        <dbReference type="ARBA" id="ARBA00023170"/>
    </source>
</evidence>
<name>A0ABN8PBU8_9CNID</name>
<keyword evidence="3 9" id="KW-0812">Transmembrane</keyword>
<feature type="transmembrane region" description="Helical" evidence="9">
    <location>
        <begin position="310"/>
        <end position="332"/>
    </location>
</feature>
<feature type="transmembrane region" description="Helical" evidence="9">
    <location>
        <begin position="231"/>
        <end position="254"/>
    </location>
</feature>
<keyword evidence="6 9" id="KW-0472">Membrane</keyword>
<feature type="transmembrane region" description="Helical" evidence="9">
    <location>
        <begin position="692"/>
        <end position="709"/>
    </location>
</feature>
<feature type="domain" description="G-protein coupled receptors family 1 profile" evidence="10">
    <location>
        <begin position="327"/>
        <end position="592"/>
    </location>
</feature>
<dbReference type="SUPFAM" id="SSF81321">
    <property type="entry name" value="Family A G protein-coupled receptor-like"/>
    <property type="match status" value="3"/>
</dbReference>
<protein>
    <recommendedName>
        <fullName evidence="10">G-protein coupled receptors family 1 profile domain-containing protein</fullName>
    </recommendedName>
</protein>
<feature type="transmembrane region" description="Helical" evidence="9">
    <location>
        <begin position="575"/>
        <end position="594"/>
    </location>
</feature>
<evidence type="ECO:0000256" key="1">
    <source>
        <dbReference type="ARBA" id="ARBA00004651"/>
    </source>
</evidence>
<keyword evidence="12" id="KW-1185">Reference proteome</keyword>
<proteinExistence type="predicted"/>
<comment type="subcellular location">
    <subcellularLocation>
        <location evidence="1">Cell membrane</location>
        <topology evidence="1">Multi-pass membrane protein</topology>
    </subcellularLocation>
</comment>
<keyword evidence="2" id="KW-1003">Cell membrane</keyword>
<feature type="transmembrane region" description="Helical" evidence="9">
    <location>
        <begin position="118"/>
        <end position="136"/>
    </location>
</feature>
<reference evidence="11 12" key="1">
    <citation type="submission" date="2022-05" db="EMBL/GenBank/DDBJ databases">
        <authorList>
            <consortium name="Genoscope - CEA"/>
            <person name="William W."/>
        </authorList>
    </citation>
    <scope>NUCLEOTIDE SEQUENCE [LARGE SCALE GENOMIC DNA]</scope>
</reference>
<dbReference type="CDD" id="cd00637">
    <property type="entry name" value="7tm_classA_rhodopsin-like"/>
    <property type="match status" value="3"/>
</dbReference>
<dbReference type="InterPro" id="IPR000276">
    <property type="entry name" value="GPCR_Rhodpsn"/>
</dbReference>
<feature type="transmembrane region" description="Helical" evidence="9">
    <location>
        <begin position="730"/>
        <end position="752"/>
    </location>
</feature>
<feature type="domain" description="G-protein coupled receptors family 1 profile" evidence="10">
    <location>
        <begin position="17"/>
        <end position="289"/>
    </location>
</feature>
<dbReference type="InterPro" id="IPR017452">
    <property type="entry name" value="GPCR_Rhodpsn_7TM"/>
</dbReference>
<feature type="transmembrane region" description="Helical" evidence="9">
    <location>
        <begin position="344"/>
        <end position="365"/>
    </location>
</feature>
<evidence type="ECO:0000256" key="4">
    <source>
        <dbReference type="ARBA" id="ARBA00022989"/>
    </source>
</evidence>
<feature type="transmembrane region" description="Helical" evidence="9">
    <location>
        <begin position="6"/>
        <end position="25"/>
    </location>
</feature>
<feature type="transmembrane region" description="Helical" evidence="9">
    <location>
        <begin position="844"/>
        <end position="868"/>
    </location>
</feature>
<comment type="caution">
    <text evidence="11">The sequence shown here is derived from an EMBL/GenBank/DDBJ whole genome shotgun (WGS) entry which is preliminary data.</text>
</comment>
<evidence type="ECO:0000256" key="2">
    <source>
        <dbReference type="ARBA" id="ARBA00022475"/>
    </source>
</evidence>
<evidence type="ECO:0000256" key="8">
    <source>
        <dbReference type="ARBA" id="ARBA00023224"/>
    </source>
</evidence>
<keyword evidence="7" id="KW-0675">Receptor</keyword>
<evidence type="ECO:0000313" key="12">
    <source>
        <dbReference type="Proteomes" id="UP001159427"/>
    </source>
</evidence>
<feature type="domain" description="G-protein coupled receptors family 1 profile" evidence="10">
    <location>
        <begin position="629"/>
        <end position="902"/>
    </location>
</feature>
<feature type="transmembrane region" description="Helical" evidence="9">
    <location>
        <begin position="535"/>
        <end position="555"/>
    </location>
</feature>
<evidence type="ECO:0000256" key="5">
    <source>
        <dbReference type="ARBA" id="ARBA00023040"/>
    </source>
</evidence>
<dbReference type="SMART" id="SM01381">
    <property type="entry name" value="7TM_GPCR_Srsx"/>
    <property type="match status" value="1"/>
</dbReference>
<evidence type="ECO:0000313" key="11">
    <source>
        <dbReference type="EMBL" id="CAH3140575.1"/>
    </source>
</evidence>
<accession>A0ABN8PBU8</accession>
<keyword evidence="4 9" id="KW-1133">Transmembrane helix</keyword>
<dbReference type="PANTHER" id="PTHR24249:SF372">
    <property type="entry name" value="G-PROTEIN COUPLED RECEPTORS FAMILY 1 PROFILE DOMAIN-CONTAINING PROTEIN"/>
    <property type="match status" value="1"/>
</dbReference>
<evidence type="ECO:0000256" key="3">
    <source>
        <dbReference type="ARBA" id="ARBA00022692"/>
    </source>
</evidence>
<dbReference type="PRINTS" id="PR00237">
    <property type="entry name" value="GPCRRHODOPSN"/>
</dbReference>
<feature type="transmembrane region" description="Helical" evidence="9">
    <location>
        <begin position="75"/>
        <end position="97"/>
    </location>
</feature>
<organism evidence="11 12">
    <name type="scientific">Porites evermanni</name>
    <dbReference type="NCBI Taxonomy" id="104178"/>
    <lineage>
        <taxon>Eukaryota</taxon>
        <taxon>Metazoa</taxon>
        <taxon>Cnidaria</taxon>
        <taxon>Anthozoa</taxon>
        <taxon>Hexacorallia</taxon>
        <taxon>Scleractinia</taxon>
        <taxon>Fungiina</taxon>
        <taxon>Poritidae</taxon>
        <taxon>Porites</taxon>
    </lineage>
</organism>
<feature type="non-terminal residue" evidence="11">
    <location>
        <position position="1"/>
    </location>
</feature>
<feature type="transmembrane region" description="Helical" evidence="9">
    <location>
        <begin position="395"/>
        <end position="417"/>
    </location>
</feature>
<dbReference type="EMBL" id="CALNXI010000803">
    <property type="protein sequence ID" value="CAH3140575.1"/>
    <property type="molecule type" value="Genomic_DNA"/>
</dbReference>
<dbReference type="InterPro" id="IPR050569">
    <property type="entry name" value="TAAR"/>
</dbReference>
<sequence>ILLLNVHGIITIVALLGSYFVLRAFHKFRSLRTASNNILVSLSIADGLLAIPLILDIIQLCLRYNGGDPPCILKQVGGTVTLFLLSVIVLHLSLMSLERFIAIKFALRYQAIVTKRRARIVSIAMWLWALVVNVAVPEVLQKTTGKDHGKYHRHMNTHECNKKYNTNQDGTRWHLVFTATSMFLVPFLIILCSYTYIFIVSFKQRQFVRGQGREVTGMPTIKHHLKGARTLAIVVALCLLSIIALLVVTTLRVFPGKSPGGRNYQMCRLHKIVYDVAMFLNAICNPLIYGWKNEEFRNAFQPYPETTWKFILQLNFDVVITVAALLGSYLVLRAFHKFQNLRTASNIILVSFSIADGLLALSRILDIIHLSIRYNASEVKYLLRVPVLKEVSRTFTFFLVSVIILHLALMSVERFIAIKFALTYHTIVTKRRSRIVSIAMWLWALVVTIALPKVLKLMGKDFRNADSNTSQVLHTRWHLVFQAASMFLVPLLIILCSYTYIFIVSYKQRQHVREQGRDVRGMPIIKHQMKGARTLAIIVALCLLSIIPMLAVTFLRVFRGVSLGGRCHQKLLKQILYDVAMFLNAICNPLIYGWKNEEFRNAFRKMLKCCLSIIMINFHVIVAVAAVFGSYLMLRAFHKFHSLRTASNVILASLSIADGLLAIPSVLDIIHLNLCFRDGHWSGILSNISSRSSFLLLSVIILHLALISLERSIAVRFALRYHIIVTDRRALIVSIAMWLWAAAVMFVFPQVLKASIDDFEQFRQAMNPYSKTPEEPPNRDLPPLTKGYLIFLLITLLVIPLVIILWSYSYIFIVSLKHGRQIREQADISGLPHRIKHEMKANRTLAVMIAVCLLSIIPLLVVTCLRFFGKLSECGHPERRPYKFIVYDVANGLNAICNPLIYGWKNKEFRRAFVKVLKCT</sequence>
<feature type="transmembrane region" description="Helical" evidence="9">
    <location>
        <begin position="788"/>
        <end position="813"/>
    </location>
</feature>
<feature type="transmembrane region" description="Helical" evidence="9">
    <location>
        <begin position="438"/>
        <end position="459"/>
    </location>
</feature>
<gene>
    <name evidence="11" type="ORF">PEVE_00041853</name>
</gene>
<feature type="transmembrane region" description="Helical" evidence="9">
    <location>
        <begin position="606"/>
        <end position="634"/>
    </location>
</feature>
<feature type="transmembrane region" description="Helical" evidence="9">
    <location>
        <begin position="479"/>
        <end position="503"/>
    </location>
</feature>
<evidence type="ECO:0000259" key="10">
    <source>
        <dbReference type="PROSITE" id="PS50262"/>
    </source>
</evidence>
<dbReference type="Proteomes" id="UP001159427">
    <property type="component" value="Unassembled WGS sequence"/>
</dbReference>
<keyword evidence="8" id="KW-0807">Transducer</keyword>
<keyword evidence="5" id="KW-0297">G-protein coupled receptor</keyword>
<dbReference type="Gene3D" id="1.20.1070.10">
    <property type="entry name" value="Rhodopsin 7-helix transmembrane proteins"/>
    <property type="match status" value="3"/>
</dbReference>